<reference evidence="2" key="2">
    <citation type="submission" date="2014-07" db="EMBL/GenBank/DDBJ databases">
        <title>Initial genome analysis of the psychrotolerant acidophile Acidithiobacillus ferrivorans CF27: insights into iron and sulfur oxidation pathways and into biofilm formation.</title>
        <authorList>
            <person name="Talla E."/>
            <person name="Hedrich S."/>
            <person name="Mangenot S."/>
            <person name="Ji B."/>
            <person name="Johnson D.B."/>
            <person name="Barbe V."/>
            <person name="Bonnefoy V."/>
        </authorList>
    </citation>
    <scope>NUCLEOTIDE SEQUENCE [LARGE SCALE GENOMIC DNA]</scope>
    <source>
        <strain evidence="2">CF27</strain>
    </source>
</reference>
<gene>
    <name evidence="3" type="ORF">AFERRI_40111</name>
    <name evidence="2" type="ORF">AFERRI_480016</name>
</gene>
<dbReference type="RefSeq" id="WP_035193885.1">
    <property type="nucleotide sequence ID" value="NZ_CCCS020000043.1"/>
</dbReference>
<sequence length="539" mass="56545">MLNQDAPTFRTIAKGVLLAVGSSMVTTMVLHEQMAYGLGMQSFVQGMFSATSAPTLANTGNGYTLSGGYSEIRTPLSGVNILSFSPPDISAGCGGINLYMGSFHFINGQQFLALLRTIGQQALGYAFQLAIDAMCHQCGALLASIQKAITAMNNALHNTCQLAQGVFPATQVANGFAQVGTEALHTMSAATGDVTDFFTASNSASAAGIASHIANTFYNNITQSFNGQTTTRKVPQSAFTPEGNMFWKAINNQPAYNLLTNIDAGATGTLNGQACATAGSNACTKEILMSLVGTEILRPAASAQGNTTQSAMQSQSTSNTPNAPYSKNTEVVGPSLLLSELVDGTKGAPVLTCQPWVSSNNHTYQPFSPNMGCELVDSGGTTLGAMGYEGIARHIKHMMYGGGPGNHLGLVNYLSTGQALSANQTAFVSTIPAGITSLMHEAQPNVNLIHTIGQDVAPILVDAYAVKLGTALMTTESNIYNGNSHVVIPKEYYSAMSNMAGEINAYSEREAIHENVMNTLTTMVRNYRASLAENGANSQ</sequence>
<dbReference type="AlphaFoldDB" id="A0A060URW4"/>
<name>A0A060URW4_9PROT</name>
<proteinExistence type="predicted"/>
<dbReference type="Proteomes" id="UP000193925">
    <property type="component" value="Chromosome AFERRI"/>
</dbReference>
<reference evidence="3 4" key="3">
    <citation type="submission" date="2017-03" db="EMBL/GenBank/DDBJ databases">
        <authorList>
            <person name="Regsiter A."/>
            <person name="William W."/>
        </authorList>
    </citation>
    <scope>NUCLEOTIDE SEQUENCE [LARGE SCALE GENOMIC DNA]</scope>
    <source>
        <strain evidence="3">PRJEB5721</strain>
    </source>
</reference>
<keyword evidence="4" id="KW-1185">Reference proteome</keyword>
<feature type="compositionally biased region" description="Low complexity" evidence="1">
    <location>
        <begin position="307"/>
        <end position="320"/>
    </location>
</feature>
<evidence type="ECO:0000313" key="2">
    <source>
        <dbReference type="EMBL" id="CDQ11026.1"/>
    </source>
</evidence>
<evidence type="ECO:0000256" key="1">
    <source>
        <dbReference type="SAM" id="MobiDB-lite"/>
    </source>
</evidence>
<dbReference type="Pfam" id="PF06122">
    <property type="entry name" value="TraH"/>
    <property type="match status" value="1"/>
</dbReference>
<protein>
    <submittedName>
        <fullName evidence="2">TraH family protein</fullName>
    </submittedName>
</protein>
<evidence type="ECO:0000313" key="3">
    <source>
        <dbReference type="EMBL" id="SMH66762.1"/>
    </source>
</evidence>
<accession>A0A060URW4</accession>
<reference evidence="2" key="1">
    <citation type="submission" date="2014-03" db="EMBL/GenBank/DDBJ databases">
        <authorList>
            <person name="Genoscope - CEA"/>
        </authorList>
    </citation>
    <scope>NUCLEOTIDE SEQUENCE [LARGE SCALE GENOMIC DNA]</scope>
    <source>
        <strain evidence="2">CF27</strain>
    </source>
</reference>
<organism evidence="2">
    <name type="scientific">Acidithiobacillus ferrivorans</name>
    <dbReference type="NCBI Taxonomy" id="160808"/>
    <lineage>
        <taxon>Bacteria</taxon>
        <taxon>Pseudomonadati</taxon>
        <taxon>Pseudomonadota</taxon>
        <taxon>Acidithiobacillia</taxon>
        <taxon>Acidithiobacillales</taxon>
        <taxon>Acidithiobacillaceae</taxon>
        <taxon>Acidithiobacillus</taxon>
    </lineage>
</organism>
<dbReference type="InterPro" id="IPR010927">
    <property type="entry name" value="T4SS_TraH"/>
</dbReference>
<evidence type="ECO:0000313" key="4">
    <source>
        <dbReference type="Proteomes" id="UP000193925"/>
    </source>
</evidence>
<feature type="region of interest" description="Disordered" evidence="1">
    <location>
        <begin position="302"/>
        <end position="329"/>
    </location>
</feature>
<dbReference type="EMBL" id="CCCS020000043">
    <property type="protein sequence ID" value="CDQ11026.1"/>
    <property type="molecule type" value="Genomic_DNA"/>
</dbReference>
<dbReference type="EMBL" id="LT841305">
    <property type="protein sequence ID" value="SMH66762.1"/>
    <property type="molecule type" value="Genomic_DNA"/>
</dbReference>